<dbReference type="EnsemblFungi" id="MAPG_00022T0">
    <property type="protein sequence ID" value="MAPG_00022T0"/>
    <property type="gene ID" value="MAPG_00022"/>
</dbReference>
<reference evidence="3" key="4">
    <citation type="journal article" date="2015" name="G3 (Bethesda)">
        <title>Genome sequences of three phytopathogenic species of the Magnaporthaceae family of fungi.</title>
        <authorList>
            <person name="Okagaki L.H."/>
            <person name="Nunes C.C."/>
            <person name="Sailsbery J."/>
            <person name="Clay B."/>
            <person name="Brown D."/>
            <person name="John T."/>
            <person name="Oh Y."/>
            <person name="Young N."/>
            <person name="Fitzgerald M."/>
            <person name="Haas B.J."/>
            <person name="Zeng Q."/>
            <person name="Young S."/>
            <person name="Adiconis X."/>
            <person name="Fan L."/>
            <person name="Levin J.Z."/>
            <person name="Mitchell T.K."/>
            <person name="Okubara P.A."/>
            <person name="Farman M.L."/>
            <person name="Kohn L.M."/>
            <person name="Birren B."/>
            <person name="Ma L.-J."/>
            <person name="Dean R.A."/>
        </authorList>
    </citation>
    <scope>NUCLEOTIDE SEQUENCE</scope>
    <source>
        <strain evidence="3">ATCC 64411 / 73-15</strain>
    </source>
</reference>
<dbReference type="OrthoDB" id="5347452at2759"/>
<feature type="signal peptide" evidence="1">
    <location>
        <begin position="1"/>
        <end position="20"/>
    </location>
</feature>
<proteinExistence type="predicted"/>
<evidence type="ECO:0000313" key="2">
    <source>
        <dbReference type="EMBL" id="KLU80926.1"/>
    </source>
</evidence>
<evidence type="ECO:0000313" key="4">
    <source>
        <dbReference type="Proteomes" id="UP000011715"/>
    </source>
</evidence>
<dbReference type="EMBL" id="GL876966">
    <property type="protein sequence ID" value="KLU80926.1"/>
    <property type="molecule type" value="Genomic_DNA"/>
</dbReference>
<dbReference type="eggNOG" id="ENOG502RWW8">
    <property type="taxonomic scope" value="Eukaryota"/>
</dbReference>
<dbReference type="VEuPathDB" id="FungiDB:MAPG_00022"/>
<sequence length="160" mass="16986">MPSLLMRALLLYATVTSIHALALAPKATTTAIFKTTAAALALRNALHNDYGPRPTAPPAFHQLFGRQGVGDVEYIVAPDNTCGYIGSKKEDELEVVCIDPVTRRCVMLRNVALTSGIVACCDGTSCKVTTQCVPYSQISAGNCDAMCMGNNNALICLADF</sequence>
<evidence type="ECO:0000313" key="3">
    <source>
        <dbReference type="EnsemblFungi" id="MAPG_00022T0"/>
    </source>
</evidence>
<reference evidence="3" key="5">
    <citation type="submission" date="2015-06" db="UniProtKB">
        <authorList>
            <consortium name="EnsemblFungi"/>
        </authorList>
    </citation>
    <scope>IDENTIFICATION</scope>
    <source>
        <strain evidence="3">ATCC 64411</strain>
    </source>
</reference>
<keyword evidence="1" id="KW-0732">Signal</keyword>
<keyword evidence="4" id="KW-1185">Reference proteome</keyword>
<organism evidence="3 4">
    <name type="scientific">Magnaporthiopsis poae (strain ATCC 64411 / 73-15)</name>
    <name type="common">Kentucky bluegrass fungus</name>
    <name type="synonym">Magnaporthe poae</name>
    <dbReference type="NCBI Taxonomy" id="644358"/>
    <lineage>
        <taxon>Eukaryota</taxon>
        <taxon>Fungi</taxon>
        <taxon>Dikarya</taxon>
        <taxon>Ascomycota</taxon>
        <taxon>Pezizomycotina</taxon>
        <taxon>Sordariomycetes</taxon>
        <taxon>Sordariomycetidae</taxon>
        <taxon>Magnaporthales</taxon>
        <taxon>Magnaporthaceae</taxon>
        <taxon>Magnaporthiopsis</taxon>
    </lineage>
</organism>
<protein>
    <submittedName>
        <fullName evidence="2 3">Uncharacterized protein</fullName>
    </submittedName>
</protein>
<dbReference type="STRING" id="644358.A0A0C4DJW3"/>
<evidence type="ECO:0000256" key="1">
    <source>
        <dbReference type="SAM" id="SignalP"/>
    </source>
</evidence>
<reference evidence="4" key="1">
    <citation type="submission" date="2010-05" db="EMBL/GenBank/DDBJ databases">
        <title>The genome sequence of Magnaporthe poae strain ATCC 64411.</title>
        <authorList>
            <person name="Ma L.-J."/>
            <person name="Dead R."/>
            <person name="Young S."/>
            <person name="Zeng Q."/>
            <person name="Koehrsen M."/>
            <person name="Alvarado L."/>
            <person name="Berlin A."/>
            <person name="Chapman S.B."/>
            <person name="Chen Z."/>
            <person name="Freedman E."/>
            <person name="Gellesch M."/>
            <person name="Goldberg J."/>
            <person name="Griggs A."/>
            <person name="Gujja S."/>
            <person name="Heilman E.R."/>
            <person name="Heiman D."/>
            <person name="Hepburn T."/>
            <person name="Howarth C."/>
            <person name="Jen D."/>
            <person name="Larson L."/>
            <person name="Mehta T."/>
            <person name="Neiman D."/>
            <person name="Pearson M."/>
            <person name="Roberts A."/>
            <person name="Saif S."/>
            <person name="Shea T."/>
            <person name="Shenoy N."/>
            <person name="Sisk P."/>
            <person name="Stolte C."/>
            <person name="Sykes S."/>
            <person name="Walk T."/>
            <person name="White J."/>
            <person name="Yandava C."/>
            <person name="Haas B."/>
            <person name="Nusbaum C."/>
            <person name="Birren B."/>
        </authorList>
    </citation>
    <scope>NUCLEOTIDE SEQUENCE [LARGE SCALE GENOMIC DNA]</scope>
    <source>
        <strain evidence="4">ATCC 64411 / 73-15</strain>
    </source>
</reference>
<dbReference type="AlphaFoldDB" id="A0A0C4DJW3"/>
<reference evidence="2" key="2">
    <citation type="submission" date="2010-05" db="EMBL/GenBank/DDBJ databases">
        <title>The Genome Sequence of Magnaporthe poae strain ATCC 64411.</title>
        <authorList>
            <consortium name="The Broad Institute Genome Sequencing Platform"/>
            <consortium name="Broad Institute Genome Sequencing Center for Infectious Disease"/>
            <person name="Ma L.-J."/>
            <person name="Dead R."/>
            <person name="Young S."/>
            <person name="Zeng Q."/>
            <person name="Koehrsen M."/>
            <person name="Alvarado L."/>
            <person name="Berlin A."/>
            <person name="Chapman S.B."/>
            <person name="Chen Z."/>
            <person name="Freedman E."/>
            <person name="Gellesch M."/>
            <person name="Goldberg J."/>
            <person name="Griggs A."/>
            <person name="Gujja S."/>
            <person name="Heilman E.R."/>
            <person name="Heiman D."/>
            <person name="Hepburn T."/>
            <person name="Howarth C."/>
            <person name="Jen D."/>
            <person name="Larson L."/>
            <person name="Mehta T."/>
            <person name="Neiman D."/>
            <person name="Pearson M."/>
            <person name="Roberts A."/>
            <person name="Saif S."/>
            <person name="Shea T."/>
            <person name="Shenoy N."/>
            <person name="Sisk P."/>
            <person name="Stolte C."/>
            <person name="Sykes S."/>
            <person name="Walk T."/>
            <person name="White J."/>
            <person name="Yandava C."/>
            <person name="Haas B."/>
            <person name="Nusbaum C."/>
            <person name="Birren B."/>
        </authorList>
    </citation>
    <scope>NUCLEOTIDE SEQUENCE</scope>
    <source>
        <strain evidence="2">ATCC 64411</strain>
    </source>
</reference>
<feature type="chain" id="PRO_5009385054" evidence="1">
    <location>
        <begin position="21"/>
        <end position="160"/>
    </location>
</feature>
<dbReference type="Proteomes" id="UP000011715">
    <property type="component" value="Unassembled WGS sequence"/>
</dbReference>
<gene>
    <name evidence="2" type="ORF">MAPG_00022</name>
</gene>
<reference evidence="2" key="3">
    <citation type="submission" date="2011-03" db="EMBL/GenBank/DDBJ databases">
        <title>Annotation of Magnaporthe poae ATCC 64411.</title>
        <authorList>
            <person name="Ma L.-J."/>
            <person name="Dead R."/>
            <person name="Young S.K."/>
            <person name="Zeng Q."/>
            <person name="Gargeya S."/>
            <person name="Fitzgerald M."/>
            <person name="Haas B."/>
            <person name="Abouelleil A."/>
            <person name="Alvarado L."/>
            <person name="Arachchi H.M."/>
            <person name="Berlin A."/>
            <person name="Brown A."/>
            <person name="Chapman S.B."/>
            <person name="Chen Z."/>
            <person name="Dunbar C."/>
            <person name="Freedman E."/>
            <person name="Gearin G."/>
            <person name="Gellesch M."/>
            <person name="Goldberg J."/>
            <person name="Griggs A."/>
            <person name="Gujja S."/>
            <person name="Heiman D."/>
            <person name="Howarth C."/>
            <person name="Larson L."/>
            <person name="Lui A."/>
            <person name="MacDonald P.J.P."/>
            <person name="Mehta T."/>
            <person name="Montmayeur A."/>
            <person name="Murphy C."/>
            <person name="Neiman D."/>
            <person name="Pearson M."/>
            <person name="Priest M."/>
            <person name="Roberts A."/>
            <person name="Saif S."/>
            <person name="Shea T."/>
            <person name="Shenoy N."/>
            <person name="Sisk P."/>
            <person name="Stolte C."/>
            <person name="Sykes S."/>
            <person name="Yandava C."/>
            <person name="Wortman J."/>
            <person name="Nusbaum C."/>
            <person name="Birren B."/>
        </authorList>
    </citation>
    <scope>NUCLEOTIDE SEQUENCE</scope>
    <source>
        <strain evidence="2">ATCC 64411</strain>
    </source>
</reference>
<name>A0A0C4DJW3_MAGP6</name>
<accession>A0A0C4DJW3</accession>
<dbReference type="EMBL" id="ADBL01000009">
    <property type="status" value="NOT_ANNOTATED_CDS"/>
    <property type="molecule type" value="Genomic_DNA"/>
</dbReference>